<keyword evidence="4" id="KW-1185">Reference proteome</keyword>
<evidence type="ECO:0000259" key="1">
    <source>
        <dbReference type="Pfam" id="PF01636"/>
    </source>
</evidence>
<dbReference type="PANTHER" id="PTHR21310:SF40">
    <property type="entry name" value="AMINOGLYCOSIDE PHOSPHOTRANSFERASE DOMAIN-CONTAINING PROTEIN-RELATED"/>
    <property type="match status" value="1"/>
</dbReference>
<dbReference type="RefSeq" id="WP_236980399.1">
    <property type="nucleotide sequence ID" value="NZ_BRXE01000045.1"/>
</dbReference>
<dbReference type="Pfam" id="PF01636">
    <property type="entry name" value="APH"/>
    <property type="match status" value="1"/>
</dbReference>
<protein>
    <submittedName>
        <fullName evidence="3">Phosphotransferase family protein</fullName>
    </submittedName>
</protein>
<reference evidence="3" key="1">
    <citation type="submission" date="2022-08" db="EMBL/GenBank/DDBJ databases">
        <title>Mycobacterium kiyosense sp. nov., scotochromogenic slow-glowing species isolated from respiratory specimens.</title>
        <authorList>
            <person name="Fukano H."/>
            <person name="Kazumi Y."/>
            <person name="Sakagami N."/>
            <person name="Ato M."/>
            <person name="Mitarai S."/>
            <person name="Hoshino Y."/>
        </authorList>
    </citation>
    <scope>NUCLEOTIDE SEQUENCE</scope>
    <source>
        <strain evidence="3">1413</strain>
        <strain evidence="2">SRL2020-028</strain>
    </source>
</reference>
<gene>
    <name evidence="3" type="ORF">Mkiyose1413_45370</name>
    <name evidence="2" type="ORF">SRL2020028_35060</name>
</gene>
<name>A0A9P3UZF7_9MYCO</name>
<dbReference type="Proteomes" id="UP001165663">
    <property type="component" value="Unassembled WGS sequence"/>
</dbReference>
<evidence type="ECO:0000313" key="2">
    <source>
        <dbReference type="EMBL" id="GLB84250.1"/>
    </source>
</evidence>
<dbReference type="InterPro" id="IPR002575">
    <property type="entry name" value="Aminoglycoside_PTrfase"/>
</dbReference>
<comment type="caution">
    <text evidence="3">The sequence shown here is derived from an EMBL/GenBank/DDBJ whole genome shotgun (WGS) entry which is preliminary data.</text>
</comment>
<dbReference type="Gene3D" id="3.30.200.20">
    <property type="entry name" value="Phosphorylase Kinase, domain 1"/>
    <property type="match status" value="1"/>
</dbReference>
<dbReference type="EMBL" id="BRZI01000050">
    <property type="protein sequence ID" value="GLD32654.1"/>
    <property type="molecule type" value="Genomic_DNA"/>
</dbReference>
<accession>A0A9P3UZF7</accession>
<dbReference type="SUPFAM" id="SSF56112">
    <property type="entry name" value="Protein kinase-like (PK-like)"/>
    <property type="match status" value="1"/>
</dbReference>
<dbReference type="CDD" id="cd05154">
    <property type="entry name" value="ACAD10_11_N-like"/>
    <property type="match status" value="1"/>
</dbReference>
<dbReference type="GeneID" id="83631723"/>
<dbReference type="InterPro" id="IPR041726">
    <property type="entry name" value="ACAD10_11_N"/>
</dbReference>
<evidence type="ECO:0000313" key="4">
    <source>
        <dbReference type="Proteomes" id="UP001064782"/>
    </source>
</evidence>
<organism evidence="3 4">
    <name type="scientific">Mycobacterium kiyosense</name>
    <dbReference type="NCBI Taxonomy" id="2871094"/>
    <lineage>
        <taxon>Bacteria</taxon>
        <taxon>Bacillati</taxon>
        <taxon>Actinomycetota</taxon>
        <taxon>Actinomycetes</taxon>
        <taxon>Mycobacteriales</taxon>
        <taxon>Mycobacteriaceae</taxon>
        <taxon>Mycobacterium</taxon>
    </lineage>
</organism>
<sequence>MNDTELLDRLRSWLQQRLGGPVELQPHPAPGSGFSADNLVFSATVAGRTTKHILRRDSQGESPYPEQAPGLGTGVSLQSAVMRALDGIVPVATGVQVEQDPAVLGVPFMVMDFVAGVVPIEYPACTLEGFFADAPPRLRATMIRSGLETLARLHTTPWRSAGLSFLHDEARPAGAARQLALWEAKLRSGLRGRRADIFERATQALHATVPSAPPAEEVVLSWGDARLGNIIWDPRTGEPLCVTDFEGAAVGERELDLGWWLLADRWMHEGSGAERLDGEPTRPEQVALYERAAGVQVGELGWYELFAAYRFATSVVTVMDRWVRDGKLPDDHTLWRDNPATALVAAILDERTAVQQ</sequence>
<proteinExistence type="predicted"/>
<dbReference type="InterPro" id="IPR011009">
    <property type="entry name" value="Kinase-like_dom_sf"/>
</dbReference>
<dbReference type="Proteomes" id="UP001064782">
    <property type="component" value="Unassembled WGS sequence"/>
</dbReference>
<dbReference type="Gene3D" id="3.90.1200.10">
    <property type="match status" value="1"/>
</dbReference>
<dbReference type="AlphaFoldDB" id="A0A9P3UZF7"/>
<feature type="domain" description="Aminoglycoside phosphotransferase" evidence="1">
    <location>
        <begin position="78"/>
        <end position="276"/>
    </location>
</feature>
<dbReference type="PANTHER" id="PTHR21310">
    <property type="entry name" value="AMINOGLYCOSIDE PHOSPHOTRANSFERASE-RELATED-RELATED"/>
    <property type="match status" value="1"/>
</dbReference>
<dbReference type="EMBL" id="BRXE01000045">
    <property type="protein sequence ID" value="GLB84250.1"/>
    <property type="molecule type" value="Genomic_DNA"/>
</dbReference>
<evidence type="ECO:0000313" key="3">
    <source>
        <dbReference type="EMBL" id="GLD32654.1"/>
    </source>
</evidence>
<dbReference type="InterPro" id="IPR051678">
    <property type="entry name" value="AGP_Transferase"/>
</dbReference>